<dbReference type="InterPro" id="IPR043129">
    <property type="entry name" value="ATPase_NBD"/>
</dbReference>
<dbReference type="NCBIfam" id="TIGR00749">
    <property type="entry name" value="glk"/>
    <property type="match status" value="1"/>
</dbReference>
<sequence length="329" mass="35897">MNILAGDIGGTSTRLMLAQLNKQGRRILCEGRYPSNEYRDLSEIITLFLAENKISAELNAACFAVAGPVKKGLASVTNLPWEISEAQLSAEFTIPKVKLINDFIAVAYGISELAESDFLVLQKGRQSDKGDAAVVGAGTGLGAAHLVWQHDHYRAFSSEAGHAGFTPENKLQCELLSWMQERYAHVSLELLLSGQGLHRIYRFLHEVKHIAESAAVFEEMKTNAAPAVISRYALSEGDELCQQTLTCFIEIYGAAAGNIALHYYPLDNVYIGGGIAPKIKNKILESHFINAFTNKAAMTSNMQDITVKLICQEKAGLYGALSQACRLIS</sequence>
<dbReference type="InterPro" id="IPR003836">
    <property type="entry name" value="Glucokinase"/>
</dbReference>
<reference evidence="3" key="1">
    <citation type="submission" date="2018-06" db="EMBL/GenBank/DDBJ databases">
        <authorList>
            <person name="Zhirakovskaya E."/>
        </authorList>
    </citation>
    <scope>NUCLEOTIDE SEQUENCE</scope>
</reference>
<dbReference type="Gene3D" id="3.40.367.20">
    <property type="match status" value="1"/>
</dbReference>
<evidence type="ECO:0000313" key="3">
    <source>
        <dbReference type="EMBL" id="VAW64030.1"/>
    </source>
</evidence>
<dbReference type="GO" id="GO:0005536">
    <property type="term" value="F:D-glucose binding"/>
    <property type="evidence" value="ECO:0007669"/>
    <property type="project" value="InterPro"/>
</dbReference>
<organism evidence="3">
    <name type="scientific">hydrothermal vent metagenome</name>
    <dbReference type="NCBI Taxonomy" id="652676"/>
    <lineage>
        <taxon>unclassified sequences</taxon>
        <taxon>metagenomes</taxon>
        <taxon>ecological metagenomes</taxon>
    </lineage>
</organism>
<name>A0A3B0XHE1_9ZZZZ</name>
<dbReference type="SUPFAM" id="SSF53067">
    <property type="entry name" value="Actin-like ATPase domain"/>
    <property type="match status" value="1"/>
</dbReference>
<dbReference type="AlphaFoldDB" id="A0A3B0XHE1"/>
<evidence type="ECO:0000256" key="2">
    <source>
        <dbReference type="ARBA" id="ARBA00022777"/>
    </source>
</evidence>
<keyword evidence="2 3" id="KW-0418">Kinase</keyword>
<dbReference type="Gene3D" id="3.30.420.40">
    <property type="match status" value="1"/>
</dbReference>
<protein>
    <submittedName>
        <fullName evidence="3">Glucokinase</fullName>
        <ecNumber evidence="3">2.7.1.2</ecNumber>
    </submittedName>
</protein>
<dbReference type="EMBL" id="UOFG01000221">
    <property type="protein sequence ID" value="VAW64030.1"/>
    <property type="molecule type" value="Genomic_DNA"/>
</dbReference>
<dbReference type="GO" id="GO:0006096">
    <property type="term" value="P:glycolytic process"/>
    <property type="evidence" value="ECO:0007669"/>
    <property type="project" value="InterPro"/>
</dbReference>
<dbReference type="CDD" id="cd24008">
    <property type="entry name" value="ASKHA_NBD_GLK"/>
    <property type="match status" value="1"/>
</dbReference>
<dbReference type="PANTHER" id="PTHR47363:SF1">
    <property type="entry name" value="GLUCOKINASE"/>
    <property type="match status" value="1"/>
</dbReference>
<evidence type="ECO:0000256" key="1">
    <source>
        <dbReference type="ARBA" id="ARBA00022679"/>
    </source>
</evidence>
<dbReference type="Pfam" id="PF02685">
    <property type="entry name" value="Glucokinase"/>
    <property type="match status" value="1"/>
</dbReference>
<keyword evidence="1 3" id="KW-0808">Transferase</keyword>
<gene>
    <name evidence="3" type="ORF">MNBD_GAMMA11-286</name>
</gene>
<dbReference type="PANTHER" id="PTHR47363">
    <property type="entry name" value="GLUCOKINASE"/>
    <property type="match status" value="1"/>
</dbReference>
<dbReference type="GO" id="GO:0004340">
    <property type="term" value="F:glucokinase activity"/>
    <property type="evidence" value="ECO:0007669"/>
    <property type="project" value="UniProtKB-EC"/>
</dbReference>
<dbReference type="EC" id="2.7.1.2" evidence="3"/>
<proteinExistence type="predicted"/>
<dbReference type="GO" id="GO:0005524">
    <property type="term" value="F:ATP binding"/>
    <property type="evidence" value="ECO:0007669"/>
    <property type="project" value="InterPro"/>
</dbReference>
<accession>A0A3B0XHE1</accession>